<dbReference type="SMART" id="SM00223">
    <property type="entry name" value="APPLE"/>
    <property type="match status" value="1"/>
</dbReference>
<dbReference type="GO" id="GO:0005886">
    <property type="term" value="C:plasma membrane"/>
    <property type="evidence" value="ECO:0007669"/>
    <property type="project" value="TreeGrafter"/>
</dbReference>
<dbReference type="Gene3D" id="2.60.120.260">
    <property type="entry name" value="Galactose-binding domain-like"/>
    <property type="match status" value="1"/>
</dbReference>
<feature type="compositionally biased region" description="Low complexity" evidence="11">
    <location>
        <begin position="908"/>
        <end position="925"/>
    </location>
</feature>
<keyword evidence="14" id="KW-1185">Reference proteome</keyword>
<feature type="region of interest" description="Disordered" evidence="11">
    <location>
        <begin position="347"/>
        <end position="366"/>
    </location>
</feature>
<keyword evidence="8" id="KW-0472">Membrane</keyword>
<feature type="region of interest" description="Disordered" evidence="11">
    <location>
        <begin position="908"/>
        <end position="949"/>
    </location>
</feature>
<dbReference type="OrthoDB" id="547518at2759"/>
<dbReference type="InterPro" id="IPR000177">
    <property type="entry name" value="Apple"/>
</dbReference>
<dbReference type="InParanoid" id="D8UDJ2"/>
<feature type="compositionally biased region" description="Polar residues" evidence="11">
    <location>
        <begin position="521"/>
        <end position="533"/>
    </location>
</feature>
<reference evidence="13 14" key="1">
    <citation type="journal article" date="2010" name="Science">
        <title>Genomic analysis of organismal complexity in the multicellular green alga Volvox carteri.</title>
        <authorList>
            <person name="Prochnik S.E."/>
            <person name="Umen J."/>
            <person name="Nedelcu A.M."/>
            <person name="Hallmann A."/>
            <person name="Miller S.M."/>
            <person name="Nishii I."/>
            <person name="Ferris P."/>
            <person name="Kuo A."/>
            <person name="Mitros T."/>
            <person name="Fritz-Laylin L.K."/>
            <person name="Hellsten U."/>
            <person name="Chapman J."/>
            <person name="Simakov O."/>
            <person name="Rensing S.A."/>
            <person name="Terry A."/>
            <person name="Pangilinan J."/>
            <person name="Kapitonov V."/>
            <person name="Jurka J."/>
            <person name="Salamov A."/>
            <person name="Shapiro H."/>
            <person name="Schmutz J."/>
            <person name="Grimwood J."/>
            <person name="Lindquist E."/>
            <person name="Lucas S."/>
            <person name="Grigoriev I.V."/>
            <person name="Schmitt R."/>
            <person name="Kirk D."/>
            <person name="Rokhsar D.S."/>
        </authorList>
    </citation>
    <scope>NUCLEOTIDE SEQUENCE [LARGE SCALE GENOMIC DNA]</scope>
    <source>
        <strain evidence="14">f. Nagariensis / Eve</strain>
    </source>
</reference>
<dbReference type="InterPro" id="IPR051836">
    <property type="entry name" value="Kremen_rcpt"/>
</dbReference>
<dbReference type="GO" id="GO:0006508">
    <property type="term" value="P:proteolysis"/>
    <property type="evidence" value="ECO:0007669"/>
    <property type="project" value="InterPro"/>
</dbReference>
<dbReference type="InterPro" id="IPR006585">
    <property type="entry name" value="FTP1"/>
</dbReference>
<evidence type="ECO:0000256" key="1">
    <source>
        <dbReference type="ARBA" id="ARBA00004167"/>
    </source>
</evidence>
<dbReference type="PANTHER" id="PTHR24269">
    <property type="entry name" value="KREMEN PROTEIN"/>
    <property type="match status" value="1"/>
</dbReference>
<feature type="compositionally biased region" description="Low complexity" evidence="11">
    <location>
        <begin position="578"/>
        <end position="594"/>
    </location>
</feature>
<feature type="region of interest" description="Disordered" evidence="11">
    <location>
        <begin position="107"/>
        <end position="135"/>
    </location>
</feature>
<evidence type="ECO:0000256" key="3">
    <source>
        <dbReference type="ARBA" id="ARBA00022723"/>
    </source>
</evidence>
<feature type="region of interest" description="Disordered" evidence="11">
    <location>
        <begin position="718"/>
        <end position="741"/>
    </location>
</feature>
<dbReference type="SUPFAM" id="SSF49785">
    <property type="entry name" value="Galactose-binding domain-like"/>
    <property type="match status" value="1"/>
</dbReference>
<feature type="region of interest" description="Disordered" evidence="11">
    <location>
        <begin position="578"/>
        <end position="611"/>
    </location>
</feature>
<dbReference type="RefSeq" id="XP_002956744.1">
    <property type="nucleotide sequence ID" value="XM_002956698.1"/>
</dbReference>
<keyword evidence="7" id="KW-1133">Transmembrane helix</keyword>
<keyword evidence="6" id="KW-0106">Calcium</keyword>
<dbReference type="SMART" id="SM00607">
    <property type="entry name" value="FTP"/>
    <property type="match status" value="1"/>
</dbReference>
<dbReference type="GO" id="GO:0005576">
    <property type="term" value="C:extracellular region"/>
    <property type="evidence" value="ECO:0007669"/>
    <property type="project" value="InterPro"/>
</dbReference>
<feature type="region of interest" description="Disordered" evidence="11">
    <location>
        <begin position="543"/>
        <end position="562"/>
    </location>
</feature>
<feature type="compositionally biased region" description="Polar residues" evidence="11">
    <location>
        <begin position="930"/>
        <end position="944"/>
    </location>
</feature>
<evidence type="ECO:0000256" key="8">
    <source>
        <dbReference type="ARBA" id="ARBA00023136"/>
    </source>
</evidence>
<dbReference type="eggNOG" id="KOG4157">
    <property type="taxonomic scope" value="Eukaryota"/>
</dbReference>
<protein>
    <recommendedName>
        <fullName evidence="12">WSC domain-containing protein</fullName>
    </recommendedName>
</protein>
<feature type="compositionally biased region" description="Low complexity" evidence="11">
    <location>
        <begin position="660"/>
        <end position="688"/>
    </location>
</feature>
<feature type="compositionally biased region" description="Basic residues" evidence="11">
    <location>
        <begin position="757"/>
        <end position="767"/>
    </location>
</feature>
<dbReference type="STRING" id="3068.D8UDJ2"/>
<keyword evidence="9" id="KW-1015">Disulfide bond</keyword>
<keyword evidence="3" id="KW-0479">Metal-binding</keyword>
<feature type="region of interest" description="Disordered" evidence="11">
    <location>
        <begin position="642"/>
        <end position="688"/>
    </location>
</feature>
<dbReference type="EMBL" id="GL378385">
    <property type="protein sequence ID" value="EFJ42201.1"/>
    <property type="molecule type" value="Genomic_DNA"/>
</dbReference>
<evidence type="ECO:0000256" key="7">
    <source>
        <dbReference type="ARBA" id="ARBA00022989"/>
    </source>
</evidence>
<feature type="region of interest" description="Disordered" evidence="11">
    <location>
        <begin position="509"/>
        <end position="533"/>
    </location>
</feature>
<accession>D8UDJ2</accession>
<dbReference type="InterPro" id="IPR008979">
    <property type="entry name" value="Galactose-bd-like_sf"/>
</dbReference>
<feature type="region of interest" description="Disordered" evidence="11">
    <location>
        <begin position="374"/>
        <end position="438"/>
    </location>
</feature>
<evidence type="ECO:0000313" key="13">
    <source>
        <dbReference type="EMBL" id="EFJ42201.1"/>
    </source>
</evidence>
<feature type="compositionally biased region" description="Basic residues" evidence="11">
    <location>
        <begin position="649"/>
        <end position="659"/>
    </location>
</feature>
<feature type="compositionally biased region" description="Pro residues" evidence="11">
    <location>
        <begin position="405"/>
        <end position="414"/>
    </location>
</feature>
<feature type="compositionally biased region" description="Low complexity" evidence="11">
    <location>
        <begin position="206"/>
        <end position="218"/>
    </location>
</feature>
<comment type="subcellular location">
    <subcellularLocation>
        <location evidence="1">Membrane</location>
        <topology evidence="1">Single-pass membrane protein</topology>
    </subcellularLocation>
</comment>
<name>D8UDJ2_VOLCA</name>
<dbReference type="Pfam" id="PF00024">
    <property type="entry name" value="PAN_1"/>
    <property type="match status" value="1"/>
</dbReference>
<evidence type="ECO:0000256" key="5">
    <source>
        <dbReference type="ARBA" id="ARBA00022737"/>
    </source>
</evidence>
<evidence type="ECO:0000313" key="14">
    <source>
        <dbReference type="Proteomes" id="UP000001058"/>
    </source>
</evidence>
<sequence length="1824" mass="191466">MQRCDCLARAMQSFRNASFYVHKEHILAAAKRTATVLTRIPWDLKLQVHRCRFQAVGNSPDAFAYALTIPCTGVEDVDAQATSQLRAALDAFDEGVFEYHNRAAAQAAGGPQADAGFKGAGGRGQRRTRREQAYASRIPEDRQFFRPVEVQSAEWAVFKPHLWLRGRQVPATEPAPHSHPYAHMHTPPPSPPPLSTGSPGGEHRPAAAGVSSSSGGAAAAAAKGGSRAVTAAAATTASGELAVFGSKIRLTPPPAGLSGTQEEVLASDGTFEETFVVQHDEWEAHVPAHLRRRRERPRDEKAVAIGLPPVEPKSAVLYDIAETLLPELWTRLAPLLAPFLSRLETERRNQPDDGGGGVRASSAFRGAGGGGGEFEIITFSSESPSDNAKLAADSTTAASGGGGRTPPPGPPPVLPRDLLPLDSALAPPPLPRGALLQQRPSVPPVAPLILGGAPSLSPLTSPSHSHSHSRSTSVSQAPLRCSYSGEFAAAAAAIAAAAAQPQLAPLTQPPLAPLHVPNATGFGSSSPQTSQKTLVGATAAPFQLTHGSHGSPAAAPPPLAASCSSGSPYLVAHQLLGSSSAGQSPSPSHGQQNPYQHPHSHSYTHTSQVHTATSLPAGSTVAAAGDALMLVGLVPLRATASTGTGAPALHHHQHQHQHQSQHYPSPQPSQLQHQNQQQQQQLQQPLQSAAIPPVNQQQPLPRRVPSLSVMSVQPPYAALSASSSSPGAANSGGTQASSSSGPYGEVPWYMYSTINHHHHHHHHHHHNNNNPAGPSPVAVLAQHSRFIAVQGTVVPGAGGGCGGSPPRTRQTSLGGGLTPAAGAAAAAASTASPAGPAAAGGVSSTSGGTAAIAGGGGGRGGGGASAVARSRAPSTVANAAVGAVAHHSVHLAPLAAAAATVGSAAAPQLVRQQQQQHQVSHVQPPGLASRKTSSDLAAPPQQQFGTSATAGTAAAAAGVVYPSESSVESASVISRNRFVFMQSSGCNEPWPPWGPVQETTTSFSSPPPPPASVTTNVAFGKPAFSSSVYMGQDAYGPSRAVDGVADHTSMYISRFGDVNPWLSVDLGEAFIVSRIVLSLREDCCGNETCRAEITYNSLAYKMPGSGVTGGFLDITVSPPLIGRFVTVQNFNPAVNTSRLAVSELLVYGYPAEPQNDIKAKTQNEKQRGKLASSQLTQSHTHVAAMPPEGAADFDRVWEGGLRRCIMDETNLLTNAVRLKMPYGRVAHLPPGGTAGVPFGVIEAFAGWSANSAALHGNCLGFGVRASCSILQYGAGYGDDIRALKTLILPDEGACCEACYTAPDCMFWDYQHSSKTCRLKDNEGALVPPGHIYPGFWRDDGRVAGAKRVVSTFKRHNGLVFTPDNITKWIWSRPDALFNPQPTDAVYYFARSLYLPAALSGVQVRIVVDDNVTVIVNDQVWPPSAFWPNIANITVNFAAGYNLVLLRCYNRLSYAAGAAAFWAPNGTPPVPPPPHLKSDCYVGCYMDSADPRVLPIVLLTADNMTIDLCRQLALEAAQLLVGGLSYYGLEAGRQCFGGNDLSQAVSLGASSSCTWSCAGNRRQVCGGDWAVSVYRTIFPPPSPPVPPSPPPHALPLGDFVGCFSDSDPVRSLPALLEVSPANMTVDRCRQLAKEGGFEYFGLESGVECYGGDSLEAAWVNGRSSSCDYACTGNDCQICGGNWAVSIFRTELALADLRKALLLRLGGEGGGETEGEGIRAWIHKRRAHYLISTLLTSNTKTICSFTLPFRTFAASSCRPVYGLLDVPARRQLMHQFEHVKAAWNIEAEERVLRPKSGQRGAARDVMLAEWARREAEAQPPSPSPRS</sequence>
<evidence type="ECO:0000256" key="11">
    <source>
        <dbReference type="SAM" id="MobiDB-lite"/>
    </source>
</evidence>
<organism evidence="14">
    <name type="scientific">Volvox carteri f. nagariensis</name>
    <dbReference type="NCBI Taxonomy" id="3068"/>
    <lineage>
        <taxon>Eukaryota</taxon>
        <taxon>Viridiplantae</taxon>
        <taxon>Chlorophyta</taxon>
        <taxon>core chlorophytes</taxon>
        <taxon>Chlorophyceae</taxon>
        <taxon>CS clade</taxon>
        <taxon>Chlamydomonadales</taxon>
        <taxon>Volvocaceae</taxon>
        <taxon>Volvox</taxon>
    </lineage>
</organism>
<dbReference type="PANTHER" id="PTHR24269:SF16">
    <property type="entry name" value="PROTEIN SLG1"/>
    <property type="match status" value="1"/>
</dbReference>
<feature type="compositionally biased region" description="Low complexity" evidence="11">
    <location>
        <begin position="415"/>
        <end position="425"/>
    </location>
</feature>
<feature type="region of interest" description="Disordered" evidence="11">
    <location>
        <begin position="170"/>
        <end position="218"/>
    </location>
</feature>
<evidence type="ECO:0000259" key="12">
    <source>
        <dbReference type="PROSITE" id="PS51212"/>
    </source>
</evidence>
<feature type="compositionally biased region" description="Low complexity" evidence="11">
    <location>
        <begin position="107"/>
        <end position="116"/>
    </location>
</feature>
<evidence type="ECO:0000256" key="6">
    <source>
        <dbReference type="ARBA" id="ARBA00022837"/>
    </source>
</evidence>
<dbReference type="Gene3D" id="3.50.4.10">
    <property type="entry name" value="Hepatocyte Growth Factor"/>
    <property type="match status" value="1"/>
</dbReference>
<evidence type="ECO:0000256" key="9">
    <source>
        <dbReference type="ARBA" id="ARBA00023157"/>
    </source>
</evidence>
<gene>
    <name evidence="13" type="ORF">VOLCADRAFT_97747</name>
</gene>
<keyword evidence="10" id="KW-0325">Glycoprotein</keyword>
<feature type="compositionally biased region" description="Polar residues" evidence="11">
    <location>
        <begin position="601"/>
        <end position="611"/>
    </location>
</feature>
<feature type="region of interest" description="Disordered" evidence="11">
    <location>
        <begin position="757"/>
        <end position="777"/>
    </location>
</feature>
<evidence type="ECO:0000256" key="2">
    <source>
        <dbReference type="ARBA" id="ARBA00022692"/>
    </source>
</evidence>
<keyword evidence="2" id="KW-0812">Transmembrane</keyword>
<feature type="compositionally biased region" description="Low complexity" evidence="11">
    <location>
        <begin position="718"/>
        <end position="733"/>
    </location>
</feature>
<proteinExistence type="predicted"/>
<dbReference type="GO" id="GO:0046872">
    <property type="term" value="F:metal ion binding"/>
    <property type="evidence" value="ECO:0007669"/>
    <property type="project" value="UniProtKB-KW"/>
</dbReference>
<dbReference type="Pfam" id="PF22633">
    <property type="entry name" value="F5_F8_type_C_2"/>
    <property type="match status" value="1"/>
</dbReference>
<dbReference type="GeneID" id="9622515"/>
<feature type="domain" description="WSC" evidence="12">
    <location>
        <begin position="1477"/>
        <end position="1576"/>
    </location>
</feature>
<dbReference type="PROSITE" id="PS51212">
    <property type="entry name" value="WSC"/>
    <property type="match status" value="2"/>
</dbReference>
<evidence type="ECO:0000256" key="10">
    <source>
        <dbReference type="ARBA" id="ARBA00023180"/>
    </source>
</evidence>
<dbReference type="KEGG" id="vcn:VOLCADRAFT_97747"/>
<dbReference type="Pfam" id="PF01822">
    <property type="entry name" value="WSC"/>
    <property type="match status" value="2"/>
</dbReference>
<feature type="region of interest" description="Disordered" evidence="11">
    <location>
        <begin position="798"/>
        <end position="819"/>
    </location>
</feature>
<evidence type="ECO:0000256" key="4">
    <source>
        <dbReference type="ARBA" id="ARBA00022729"/>
    </source>
</evidence>
<dbReference type="InterPro" id="IPR003609">
    <property type="entry name" value="Pan_app"/>
</dbReference>
<dbReference type="SMART" id="SM00321">
    <property type="entry name" value="WSC"/>
    <property type="match status" value="2"/>
</dbReference>
<feature type="domain" description="WSC" evidence="12">
    <location>
        <begin position="1595"/>
        <end position="1689"/>
    </location>
</feature>
<dbReference type="Proteomes" id="UP000001058">
    <property type="component" value="Unassembled WGS sequence"/>
</dbReference>
<keyword evidence="4" id="KW-0732">Signal</keyword>
<keyword evidence="5" id="KW-0677">Repeat</keyword>
<dbReference type="InterPro" id="IPR002889">
    <property type="entry name" value="WSC_carb-bd"/>
</dbReference>